<evidence type="ECO:0000313" key="3">
    <source>
        <dbReference type="Proteomes" id="UP000283433"/>
    </source>
</evidence>
<organism evidence="2 3">
    <name type="scientific">Pelobium manganitolerans</name>
    <dbReference type="NCBI Taxonomy" id="1842495"/>
    <lineage>
        <taxon>Bacteria</taxon>
        <taxon>Pseudomonadati</taxon>
        <taxon>Bacteroidota</taxon>
        <taxon>Sphingobacteriia</taxon>
        <taxon>Sphingobacteriales</taxon>
        <taxon>Sphingobacteriaceae</taxon>
        <taxon>Pelobium</taxon>
    </lineage>
</organism>
<accession>A0A419S3B8</accession>
<evidence type="ECO:0000256" key="1">
    <source>
        <dbReference type="SAM" id="SignalP"/>
    </source>
</evidence>
<keyword evidence="3" id="KW-1185">Reference proteome</keyword>
<dbReference type="Pfam" id="PF16119">
    <property type="entry name" value="DUF4835"/>
    <property type="match status" value="1"/>
</dbReference>
<reference evidence="2 3" key="1">
    <citation type="submission" date="2016-07" db="EMBL/GenBank/DDBJ databases">
        <title>Genome of Pelobium manganitolerans.</title>
        <authorList>
            <person name="Wu S."/>
            <person name="Wang G."/>
        </authorList>
    </citation>
    <scope>NUCLEOTIDE SEQUENCE [LARGE SCALE GENOMIC DNA]</scope>
    <source>
        <strain evidence="2 3">YS-25</strain>
    </source>
</reference>
<dbReference type="RefSeq" id="WP_120182696.1">
    <property type="nucleotide sequence ID" value="NZ_MBTA01000027.1"/>
</dbReference>
<dbReference type="Proteomes" id="UP000283433">
    <property type="component" value="Unassembled WGS sequence"/>
</dbReference>
<keyword evidence="1" id="KW-0732">Signal</keyword>
<dbReference type="AlphaFoldDB" id="A0A419S3B8"/>
<comment type="caution">
    <text evidence="2">The sequence shown here is derived from an EMBL/GenBank/DDBJ whole genome shotgun (WGS) entry which is preliminary data.</text>
</comment>
<dbReference type="OrthoDB" id="9773381at2"/>
<evidence type="ECO:0000313" key="2">
    <source>
        <dbReference type="EMBL" id="RKD13785.1"/>
    </source>
</evidence>
<sequence length="298" mass="33770">MKKLIAILFFALSLPSFAQDLNCRVQILSPQIQNTNKRPLEELQIAISEFLNNRKWANFELKPEERVDCNLVITLKSWDGGSNYQGEAQILSSRPVYGTSYNTTVLSLNDKNFDFSYTQGQPLDYSDQNYQNNLSSILAFYAYVIIGLDADTFGKMGGAPYYAKAQTVVNNAQNAAFAGWKAFEGLKNRYWLAENLNNKSFAPLRDILYTYHRLGLDVMSEDLNKGRKAIAESLPELAQLDKQKQGAMLNQVFFSAKADEIVDIFSKGNPMERTKVYNVMVDADPANTSKYEELKKLR</sequence>
<feature type="signal peptide" evidence="1">
    <location>
        <begin position="1"/>
        <end position="18"/>
    </location>
</feature>
<name>A0A419S3B8_9SPHI</name>
<feature type="chain" id="PRO_5019228483" evidence="1">
    <location>
        <begin position="19"/>
        <end position="298"/>
    </location>
</feature>
<proteinExistence type="predicted"/>
<protein>
    <submittedName>
        <fullName evidence="2">DUF4835 domain-containing protein</fullName>
    </submittedName>
</protein>
<dbReference type="InterPro" id="IPR032274">
    <property type="entry name" value="DUF4835"/>
</dbReference>
<gene>
    <name evidence="2" type="ORF">BCY91_09490</name>
</gene>
<dbReference type="EMBL" id="MBTA01000027">
    <property type="protein sequence ID" value="RKD13785.1"/>
    <property type="molecule type" value="Genomic_DNA"/>
</dbReference>